<evidence type="ECO:0000313" key="1">
    <source>
        <dbReference type="EMBL" id="MBX54680.1"/>
    </source>
</evidence>
<accession>A0A2P2PIS4</accession>
<sequence length="119" mass="12947">MMPVVDVLVVDDGGGDAGEAVAPAHEIKEGVLELLGVAVDDAVRVLAEDLHLALVALAHAVALEPVLVSALLLAHLAVPSQLLQTFRFDSVRYCLRCQELVFPHFFSFPLFFFLKKIKI</sequence>
<dbReference type="AlphaFoldDB" id="A0A2P2PIS4"/>
<proteinExistence type="predicted"/>
<dbReference type="EMBL" id="GGEC01074196">
    <property type="protein sequence ID" value="MBX54680.1"/>
    <property type="molecule type" value="Transcribed_RNA"/>
</dbReference>
<protein>
    <submittedName>
        <fullName evidence="1">Uncharacterized protein MANES_07G115700</fullName>
    </submittedName>
</protein>
<organism evidence="1">
    <name type="scientific">Rhizophora mucronata</name>
    <name type="common">Asiatic mangrove</name>
    <dbReference type="NCBI Taxonomy" id="61149"/>
    <lineage>
        <taxon>Eukaryota</taxon>
        <taxon>Viridiplantae</taxon>
        <taxon>Streptophyta</taxon>
        <taxon>Embryophyta</taxon>
        <taxon>Tracheophyta</taxon>
        <taxon>Spermatophyta</taxon>
        <taxon>Magnoliopsida</taxon>
        <taxon>eudicotyledons</taxon>
        <taxon>Gunneridae</taxon>
        <taxon>Pentapetalae</taxon>
        <taxon>rosids</taxon>
        <taxon>fabids</taxon>
        <taxon>Malpighiales</taxon>
        <taxon>Rhizophoraceae</taxon>
        <taxon>Rhizophora</taxon>
    </lineage>
</organism>
<reference evidence="1" key="1">
    <citation type="submission" date="2018-02" db="EMBL/GenBank/DDBJ databases">
        <title>Rhizophora mucronata_Transcriptome.</title>
        <authorList>
            <person name="Meera S.P."/>
            <person name="Sreeshan A."/>
            <person name="Augustine A."/>
        </authorList>
    </citation>
    <scope>NUCLEOTIDE SEQUENCE</scope>
    <source>
        <tissue evidence="1">Leaf</tissue>
    </source>
</reference>
<name>A0A2P2PIS4_RHIMU</name>